<proteinExistence type="predicted"/>
<gene>
    <name evidence="1" type="ORF">B0H17DRAFT_1192448</name>
</gene>
<comment type="caution">
    <text evidence="1">The sequence shown here is derived from an EMBL/GenBank/DDBJ whole genome shotgun (WGS) entry which is preliminary data.</text>
</comment>
<keyword evidence="2" id="KW-1185">Reference proteome</keyword>
<accession>A0AAD7M9S7</accession>
<dbReference type="EMBL" id="JARKIE010000006">
    <property type="protein sequence ID" value="KAJ7706887.1"/>
    <property type="molecule type" value="Genomic_DNA"/>
</dbReference>
<dbReference type="InterPro" id="IPR023213">
    <property type="entry name" value="CAT-like_dom_sf"/>
</dbReference>
<dbReference type="AlphaFoldDB" id="A0AAD7M9S7"/>
<sequence length="241" mass="27868">MRDWMRTRKRAREVCQLVRVPRAFIEERKREITEELKRNKSSESAFSSDVLLAWWFKTSYGLRRSDDDRGVALHVATNLRPKRIFAGPYPTVLATQPYINNASSTISVPPLNAHAFRTIPLRELALRIRKAVPEYDHADSLHACEHELRWLNVCPMARIVHCPSWAEKEVQTTYCGLKHLDFSGAGYVGGEKETPRAPEEGESLRGDGAILMEDADAIWMSQVKWREEWEELRKSGRFKFI</sequence>
<name>A0AAD7M9S7_MYCRO</name>
<evidence type="ECO:0000313" key="2">
    <source>
        <dbReference type="Proteomes" id="UP001221757"/>
    </source>
</evidence>
<evidence type="ECO:0000313" key="1">
    <source>
        <dbReference type="EMBL" id="KAJ7706887.1"/>
    </source>
</evidence>
<protein>
    <submittedName>
        <fullName evidence="1">Uncharacterized protein</fullName>
    </submittedName>
</protein>
<dbReference type="Gene3D" id="3.30.559.10">
    <property type="entry name" value="Chloramphenicol acetyltransferase-like domain"/>
    <property type="match status" value="1"/>
</dbReference>
<dbReference type="Proteomes" id="UP001221757">
    <property type="component" value="Unassembled WGS sequence"/>
</dbReference>
<reference evidence="1" key="1">
    <citation type="submission" date="2023-03" db="EMBL/GenBank/DDBJ databases">
        <title>Massive genome expansion in bonnet fungi (Mycena s.s.) driven by repeated elements and novel gene families across ecological guilds.</title>
        <authorList>
            <consortium name="Lawrence Berkeley National Laboratory"/>
            <person name="Harder C.B."/>
            <person name="Miyauchi S."/>
            <person name="Viragh M."/>
            <person name="Kuo A."/>
            <person name="Thoen E."/>
            <person name="Andreopoulos B."/>
            <person name="Lu D."/>
            <person name="Skrede I."/>
            <person name="Drula E."/>
            <person name="Henrissat B."/>
            <person name="Morin E."/>
            <person name="Kohler A."/>
            <person name="Barry K."/>
            <person name="LaButti K."/>
            <person name="Morin E."/>
            <person name="Salamov A."/>
            <person name="Lipzen A."/>
            <person name="Mereny Z."/>
            <person name="Hegedus B."/>
            <person name="Baldrian P."/>
            <person name="Stursova M."/>
            <person name="Weitz H."/>
            <person name="Taylor A."/>
            <person name="Grigoriev I.V."/>
            <person name="Nagy L.G."/>
            <person name="Martin F."/>
            <person name="Kauserud H."/>
        </authorList>
    </citation>
    <scope>NUCLEOTIDE SEQUENCE</scope>
    <source>
        <strain evidence="1">CBHHK067</strain>
    </source>
</reference>
<organism evidence="1 2">
    <name type="scientific">Mycena rosella</name>
    <name type="common">Pink bonnet</name>
    <name type="synonym">Agaricus rosellus</name>
    <dbReference type="NCBI Taxonomy" id="1033263"/>
    <lineage>
        <taxon>Eukaryota</taxon>
        <taxon>Fungi</taxon>
        <taxon>Dikarya</taxon>
        <taxon>Basidiomycota</taxon>
        <taxon>Agaricomycotina</taxon>
        <taxon>Agaricomycetes</taxon>
        <taxon>Agaricomycetidae</taxon>
        <taxon>Agaricales</taxon>
        <taxon>Marasmiineae</taxon>
        <taxon>Mycenaceae</taxon>
        <taxon>Mycena</taxon>
    </lineage>
</organism>